<keyword evidence="3" id="KW-1185">Reference proteome</keyword>
<gene>
    <name evidence="2" type="ORF">GCM10010918_31100</name>
</gene>
<name>A0A917HAT8_9BACL</name>
<evidence type="ECO:0000313" key="2">
    <source>
        <dbReference type="EMBL" id="GGG72908.1"/>
    </source>
</evidence>
<keyword evidence="1" id="KW-0812">Transmembrane</keyword>
<accession>A0A917HAT8</accession>
<sequence length="73" mass="8146">MSGVGITGLILLVIPVAVAILVIYFIVSTIKGFEKRANEKLLIERENTLILQRRVADLEGRLLKVETLLKEVD</sequence>
<keyword evidence="1" id="KW-0472">Membrane</keyword>
<dbReference type="RefSeq" id="WP_188890103.1">
    <property type="nucleotide sequence ID" value="NZ_BMHY01000005.1"/>
</dbReference>
<comment type="caution">
    <text evidence="2">The sequence shown here is derived from an EMBL/GenBank/DDBJ whole genome shotgun (WGS) entry which is preliminary data.</text>
</comment>
<keyword evidence="1" id="KW-1133">Transmembrane helix</keyword>
<organism evidence="2 3">
    <name type="scientific">Paenibacillus radicis</name>
    <name type="common">ex Gao et al. 2016</name>
    <dbReference type="NCBI Taxonomy" id="1737354"/>
    <lineage>
        <taxon>Bacteria</taxon>
        <taxon>Bacillati</taxon>
        <taxon>Bacillota</taxon>
        <taxon>Bacilli</taxon>
        <taxon>Bacillales</taxon>
        <taxon>Paenibacillaceae</taxon>
        <taxon>Paenibacillus</taxon>
    </lineage>
</organism>
<dbReference type="Proteomes" id="UP000600247">
    <property type="component" value="Unassembled WGS sequence"/>
</dbReference>
<evidence type="ECO:0000256" key="1">
    <source>
        <dbReference type="SAM" id="Phobius"/>
    </source>
</evidence>
<dbReference type="EMBL" id="BMHY01000005">
    <property type="protein sequence ID" value="GGG72908.1"/>
    <property type="molecule type" value="Genomic_DNA"/>
</dbReference>
<protein>
    <recommendedName>
        <fullName evidence="4">Phage shock protein B</fullName>
    </recommendedName>
</protein>
<reference evidence="2 3" key="1">
    <citation type="journal article" date="2014" name="Int. J. Syst. Evol. Microbiol.">
        <title>Complete genome sequence of Corynebacterium casei LMG S-19264T (=DSM 44701T), isolated from a smear-ripened cheese.</title>
        <authorList>
            <consortium name="US DOE Joint Genome Institute (JGI-PGF)"/>
            <person name="Walter F."/>
            <person name="Albersmeier A."/>
            <person name="Kalinowski J."/>
            <person name="Ruckert C."/>
        </authorList>
    </citation>
    <scope>NUCLEOTIDE SEQUENCE [LARGE SCALE GENOMIC DNA]</scope>
    <source>
        <strain evidence="2 3">CGMCC 1.15286</strain>
    </source>
</reference>
<evidence type="ECO:0000313" key="3">
    <source>
        <dbReference type="Proteomes" id="UP000600247"/>
    </source>
</evidence>
<dbReference type="AlphaFoldDB" id="A0A917HAT8"/>
<proteinExistence type="predicted"/>
<evidence type="ECO:0008006" key="4">
    <source>
        <dbReference type="Google" id="ProtNLM"/>
    </source>
</evidence>
<feature type="transmembrane region" description="Helical" evidence="1">
    <location>
        <begin position="6"/>
        <end position="27"/>
    </location>
</feature>